<evidence type="ECO:0008006" key="4">
    <source>
        <dbReference type="Google" id="ProtNLM"/>
    </source>
</evidence>
<name>A0ABW1R481_9LACO</name>
<gene>
    <name evidence="2" type="ORF">ACFP3T_06645</name>
</gene>
<reference evidence="3" key="1">
    <citation type="journal article" date="2019" name="Int. J. Syst. Evol. Microbiol.">
        <title>The Global Catalogue of Microorganisms (GCM) 10K type strain sequencing project: providing services to taxonomists for standard genome sequencing and annotation.</title>
        <authorList>
            <consortium name="The Broad Institute Genomics Platform"/>
            <consortium name="The Broad Institute Genome Sequencing Center for Infectious Disease"/>
            <person name="Wu L."/>
            <person name="Ma J."/>
        </authorList>
    </citation>
    <scope>NUCLEOTIDE SEQUENCE [LARGE SCALE GENOMIC DNA]</scope>
    <source>
        <strain evidence="3">CCM 8932</strain>
    </source>
</reference>
<keyword evidence="3" id="KW-1185">Reference proteome</keyword>
<feature type="signal peptide" evidence="1">
    <location>
        <begin position="1"/>
        <end position="24"/>
    </location>
</feature>
<dbReference type="RefSeq" id="WP_137640915.1">
    <property type="nucleotide sequence ID" value="NZ_BJDK01000033.1"/>
</dbReference>
<evidence type="ECO:0000313" key="2">
    <source>
        <dbReference type="EMBL" id="MFC6164340.1"/>
    </source>
</evidence>
<keyword evidence="1" id="KW-0732">Signal</keyword>
<proteinExistence type="predicted"/>
<comment type="caution">
    <text evidence="2">The sequence shown here is derived from an EMBL/GenBank/DDBJ whole genome shotgun (WGS) entry which is preliminary data.</text>
</comment>
<dbReference type="Proteomes" id="UP001596253">
    <property type="component" value="Unassembled WGS sequence"/>
</dbReference>
<protein>
    <recommendedName>
        <fullName evidence="4">WxL domain-containing protein</fullName>
    </recommendedName>
</protein>
<dbReference type="EMBL" id="JBHSSD010000032">
    <property type="protein sequence ID" value="MFC6164340.1"/>
    <property type="molecule type" value="Genomic_DNA"/>
</dbReference>
<evidence type="ECO:0000256" key="1">
    <source>
        <dbReference type="SAM" id="SignalP"/>
    </source>
</evidence>
<feature type="chain" id="PRO_5046360738" description="WxL domain-containing protein" evidence="1">
    <location>
        <begin position="25"/>
        <end position="186"/>
    </location>
</feature>
<sequence>MKKQLSLITLGMSAMLFMPVISQAKLEDSSEAVINVTGSSSNELSLKEVPKIEFNTVESSDGLTTADGKMPGQLHVLNTKEDHYWEVTMKVTDFKSDRGMISANTLKFEPGESNSSSQISDLSSVLRPLNWEATGGRVLFKSIGTSDSPKYAAGDFYQTYKNPKITIQPWTPSGKYTSTLTWNLSR</sequence>
<accession>A0ABW1R481</accession>
<evidence type="ECO:0000313" key="3">
    <source>
        <dbReference type="Proteomes" id="UP001596253"/>
    </source>
</evidence>
<organism evidence="2 3">
    <name type="scientific">Lactiplantibacillus dongliensis</name>
    <dbReference type="NCBI Taxonomy" id="2559919"/>
    <lineage>
        <taxon>Bacteria</taxon>
        <taxon>Bacillati</taxon>
        <taxon>Bacillota</taxon>
        <taxon>Bacilli</taxon>
        <taxon>Lactobacillales</taxon>
        <taxon>Lactobacillaceae</taxon>
        <taxon>Lactiplantibacillus</taxon>
    </lineage>
</organism>